<gene>
    <name evidence="1" type="ORF">OVA965_LOCUS29968</name>
    <name evidence="2" type="ORF">TMI583_LOCUS30759</name>
</gene>
<dbReference type="InterPro" id="IPR052957">
    <property type="entry name" value="Auxin_embryo_med"/>
</dbReference>
<protein>
    <submittedName>
        <fullName evidence="1">Uncharacterized protein</fullName>
    </submittedName>
</protein>
<accession>A0A8S2EWG0</accession>
<evidence type="ECO:0000313" key="3">
    <source>
        <dbReference type="Proteomes" id="UP000677228"/>
    </source>
</evidence>
<evidence type="ECO:0000313" key="1">
    <source>
        <dbReference type="EMBL" id="CAF1332819.1"/>
    </source>
</evidence>
<comment type="caution">
    <text evidence="1">The sequence shown here is derived from an EMBL/GenBank/DDBJ whole genome shotgun (WGS) entry which is preliminary data.</text>
</comment>
<dbReference type="Proteomes" id="UP000682733">
    <property type="component" value="Unassembled WGS sequence"/>
</dbReference>
<dbReference type="EMBL" id="CAJOBA010043085">
    <property type="protein sequence ID" value="CAF4144151.1"/>
    <property type="molecule type" value="Genomic_DNA"/>
</dbReference>
<proteinExistence type="predicted"/>
<dbReference type="PANTHER" id="PTHR32387:SF0">
    <property type="entry name" value="PROTEIN NO VEIN"/>
    <property type="match status" value="1"/>
</dbReference>
<name>A0A8S2EWG0_9BILA</name>
<dbReference type="PANTHER" id="PTHR32387">
    <property type="entry name" value="WU:FJ29H11"/>
    <property type="match status" value="1"/>
</dbReference>
<dbReference type="AlphaFoldDB" id="A0A8S2EWG0"/>
<reference evidence="1" key="1">
    <citation type="submission" date="2021-02" db="EMBL/GenBank/DDBJ databases">
        <authorList>
            <person name="Nowell W R."/>
        </authorList>
    </citation>
    <scope>NUCLEOTIDE SEQUENCE</scope>
</reference>
<dbReference type="Proteomes" id="UP000677228">
    <property type="component" value="Unassembled WGS sequence"/>
</dbReference>
<sequence length="261" mass="30791">MVFMISNCPEIHSNSYRICFDVSNGQKIGYIRPIWPDTYNTLPDTSFTEVYNTIIRLLLKEDKPVAQIKGYFKEINPYLLLFLNRLKQIEIEFNSYSSTDTDFEIPDTRQELLCDNSWNEFLLEKMIDLLPKAYEDFIKLPSRLKDANLKIRRIPNEIEVLKYFLKLIPIKNEIDPYFNTFIKHTTEILMGQVKLPVINVVKRTSESENFERGEPAWSPLSKCVYIRDPFIRKRLSPILLEQHFNLYYSMDQVVTGVKGIL</sequence>
<dbReference type="EMBL" id="CAJNOK010021465">
    <property type="protein sequence ID" value="CAF1332819.1"/>
    <property type="molecule type" value="Genomic_DNA"/>
</dbReference>
<evidence type="ECO:0000313" key="2">
    <source>
        <dbReference type="EMBL" id="CAF4144151.1"/>
    </source>
</evidence>
<organism evidence="1 3">
    <name type="scientific">Didymodactylos carnosus</name>
    <dbReference type="NCBI Taxonomy" id="1234261"/>
    <lineage>
        <taxon>Eukaryota</taxon>
        <taxon>Metazoa</taxon>
        <taxon>Spiralia</taxon>
        <taxon>Gnathifera</taxon>
        <taxon>Rotifera</taxon>
        <taxon>Eurotatoria</taxon>
        <taxon>Bdelloidea</taxon>
        <taxon>Philodinida</taxon>
        <taxon>Philodinidae</taxon>
        <taxon>Didymodactylos</taxon>
    </lineage>
</organism>